<dbReference type="Gene3D" id="3.40.50.2000">
    <property type="entry name" value="Glycogen Phosphorylase B"/>
    <property type="match status" value="2"/>
</dbReference>
<accession>A0A1J5HUX6</accession>
<evidence type="ECO:0000313" key="3">
    <source>
        <dbReference type="Proteomes" id="UP000183758"/>
    </source>
</evidence>
<dbReference type="PANTHER" id="PTHR12526">
    <property type="entry name" value="GLYCOSYLTRANSFERASE"/>
    <property type="match status" value="1"/>
</dbReference>
<comment type="caution">
    <text evidence="2">The sequence shown here is derived from an EMBL/GenBank/DDBJ whole genome shotgun (WGS) entry which is preliminary data.</text>
</comment>
<dbReference type="Pfam" id="PF00534">
    <property type="entry name" value="Glycos_transf_1"/>
    <property type="match status" value="1"/>
</dbReference>
<name>A0A1J5HUX6_9BACT</name>
<proteinExistence type="predicted"/>
<dbReference type="InterPro" id="IPR001296">
    <property type="entry name" value="Glyco_trans_1"/>
</dbReference>
<gene>
    <name evidence="2" type="ORF">AUK04_03005</name>
</gene>
<dbReference type="GO" id="GO:0016757">
    <property type="term" value="F:glycosyltransferase activity"/>
    <property type="evidence" value="ECO:0007669"/>
    <property type="project" value="InterPro"/>
</dbReference>
<dbReference type="SUPFAM" id="SSF53756">
    <property type="entry name" value="UDP-Glycosyltransferase/glycogen phosphorylase"/>
    <property type="match status" value="1"/>
</dbReference>
<evidence type="ECO:0000313" key="2">
    <source>
        <dbReference type="EMBL" id="OIP83854.1"/>
    </source>
</evidence>
<dbReference type="EMBL" id="MNZM01000073">
    <property type="protein sequence ID" value="OIP83854.1"/>
    <property type="molecule type" value="Genomic_DNA"/>
</dbReference>
<feature type="domain" description="Glycosyl transferase family 1" evidence="1">
    <location>
        <begin position="172"/>
        <end position="313"/>
    </location>
</feature>
<evidence type="ECO:0000259" key="1">
    <source>
        <dbReference type="Pfam" id="PF00534"/>
    </source>
</evidence>
<sequence length="380" mass="43480">MKLAIINSNFVKIGKNTKKGTEIFAYVLMKELAKRAKKEGLKITAFASGNSKIPVKIESVNYLPSVDDKHIGLSNHALFELSLVSKAFSMQNDFDIYHANINGEIVLPFAQFVKKPIVITMHGTLSDPAAKKNFSLYKDIKNVFFVSISNSQRKPLPYLNYIRTIYHGIDTKKAFQFNPVGDNYLIWSGRAVPEKGLDIVLQVIKITKKKAKIFPIIKDEYLTWLQEIILKRRNIVNQAISIYTDFDVHRLKLARHYQTSKLFLFPLCWEEPFGLTLIESMSCGTPVVAYARGSIPEIVKDGETGFIVNSSDNDIRGDWIIKKTGIEGLCKAVERIYAMPEDKYRAMRLACRKHVEANFTIERMVNQYEQVYREILDKSH</sequence>
<dbReference type="PANTHER" id="PTHR12526:SF595">
    <property type="entry name" value="BLL5217 PROTEIN"/>
    <property type="match status" value="1"/>
</dbReference>
<dbReference type="Proteomes" id="UP000183758">
    <property type="component" value="Unassembled WGS sequence"/>
</dbReference>
<reference evidence="2 3" key="1">
    <citation type="journal article" date="2016" name="Environ. Microbiol.">
        <title>Genomic resolution of a cold subsurface aquifer community provides metabolic insights for novel microbes adapted to high CO concentrations.</title>
        <authorList>
            <person name="Probst A.J."/>
            <person name="Castelle C.J."/>
            <person name="Singh A."/>
            <person name="Brown C.T."/>
            <person name="Anantharaman K."/>
            <person name="Sharon I."/>
            <person name="Hug L.A."/>
            <person name="Burstein D."/>
            <person name="Emerson J.B."/>
            <person name="Thomas B.C."/>
            <person name="Banfield J.F."/>
        </authorList>
    </citation>
    <scope>NUCLEOTIDE SEQUENCE [LARGE SCALE GENOMIC DNA]</scope>
    <source>
        <strain evidence="2">CG2_30_33_16</strain>
    </source>
</reference>
<protein>
    <recommendedName>
        <fullName evidence="1">Glycosyl transferase family 1 domain-containing protein</fullName>
    </recommendedName>
</protein>
<dbReference type="AlphaFoldDB" id="A0A1J5HUX6"/>
<organism evidence="2 3">
    <name type="scientific">Candidatus Roizmanbacteria bacterium CG2_30_33_16</name>
    <dbReference type="NCBI Taxonomy" id="1805340"/>
    <lineage>
        <taxon>Bacteria</taxon>
        <taxon>Candidatus Roizmaniibacteriota</taxon>
    </lineage>
</organism>